<feature type="region of interest" description="Disordered" evidence="1">
    <location>
        <begin position="140"/>
        <end position="162"/>
    </location>
</feature>
<organism evidence="3 4">
    <name type="scientific">Carnegiea gigantea</name>
    <dbReference type="NCBI Taxonomy" id="171969"/>
    <lineage>
        <taxon>Eukaryota</taxon>
        <taxon>Viridiplantae</taxon>
        <taxon>Streptophyta</taxon>
        <taxon>Embryophyta</taxon>
        <taxon>Tracheophyta</taxon>
        <taxon>Spermatophyta</taxon>
        <taxon>Magnoliopsida</taxon>
        <taxon>eudicotyledons</taxon>
        <taxon>Gunneridae</taxon>
        <taxon>Pentapetalae</taxon>
        <taxon>Caryophyllales</taxon>
        <taxon>Cactineae</taxon>
        <taxon>Cactaceae</taxon>
        <taxon>Cactoideae</taxon>
        <taxon>Echinocereeae</taxon>
        <taxon>Carnegiea</taxon>
    </lineage>
</organism>
<gene>
    <name evidence="3" type="ORF">Cgig2_028755</name>
</gene>
<keyword evidence="2" id="KW-0472">Membrane</keyword>
<name>A0A9Q1JQS2_9CARY</name>
<keyword evidence="2" id="KW-1133">Transmembrane helix</keyword>
<evidence type="ECO:0000256" key="1">
    <source>
        <dbReference type="SAM" id="MobiDB-lite"/>
    </source>
</evidence>
<dbReference type="EMBL" id="JAKOGI010000925">
    <property type="protein sequence ID" value="KAJ8429182.1"/>
    <property type="molecule type" value="Genomic_DNA"/>
</dbReference>
<protein>
    <submittedName>
        <fullName evidence="3">Uncharacterized protein</fullName>
    </submittedName>
</protein>
<reference evidence="3" key="1">
    <citation type="submission" date="2022-04" db="EMBL/GenBank/DDBJ databases">
        <title>Carnegiea gigantea Genome sequencing and assembly v2.</title>
        <authorList>
            <person name="Copetti D."/>
            <person name="Sanderson M.J."/>
            <person name="Burquez A."/>
            <person name="Wojciechowski M.F."/>
        </authorList>
    </citation>
    <scope>NUCLEOTIDE SEQUENCE</scope>
    <source>
        <strain evidence="3">SGP5-SGP5p</strain>
        <tissue evidence="3">Aerial part</tissue>
    </source>
</reference>
<proteinExistence type="predicted"/>
<keyword evidence="2" id="KW-0812">Transmembrane</keyword>
<dbReference type="Proteomes" id="UP001153076">
    <property type="component" value="Unassembled WGS sequence"/>
</dbReference>
<evidence type="ECO:0000313" key="3">
    <source>
        <dbReference type="EMBL" id="KAJ8429182.1"/>
    </source>
</evidence>
<accession>A0A9Q1JQS2</accession>
<evidence type="ECO:0000256" key="2">
    <source>
        <dbReference type="SAM" id="Phobius"/>
    </source>
</evidence>
<sequence length="162" mass="18706">MLAKELKQVIWPTITFGPNDMHALHAPHNDPIVTQSKISKIIVYQVFVDTGTLGLEDRKHTQSNARDYKFKWEEMKNLRQLKCYHGYNAILGGPTLNAIKAIVMSYLLIIWMIVTMKVIWGLEDAQENAMRREKLIKQNYSSKEPSEESNNRGTNSFFHHCG</sequence>
<keyword evidence="4" id="KW-1185">Reference proteome</keyword>
<feature type="compositionally biased region" description="Polar residues" evidence="1">
    <location>
        <begin position="151"/>
        <end position="162"/>
    </location>
</feature>
<dbReference type="AlphaFoldDB" id="A0A9Q1JQS2"/>
<comment type="caution">
    <text evidence="3">The sequence shown here is derived from an EMBL/GenBank/DDBJ whole genome shotgun (WGS) entry which is preliminary data.</text>
</comment>
<feature type="transmembrane region" description="Helical" evidence="2">
    <location>
        <begin position="101"/>
        <end position="122"/>
    </location>
</feature>
<evidence type="ECO:0000313" key="4">
    <source>
        <dbReference type="Proteomes" id="UP001153076"/>
    </source>
</evidence>